<protein>
    <submittedName>
        <fullName evidence="1">Uncharacterized protein</fullName>
    </submittedName>
</protein>
<dbReference type="AlphaFoldDB" id="A0A1H9A6M1"/>
<proteinExistence type="predicted"/>
<gene>
    <name evidence="1" type="ORF">SAMN02787113_00423</name>
</gene>
<dbReference type="RefSeq" id="WP_089984752.1">
    <property type="nucleotide sequence ID" value="NZ_BJOM01000035.1"/>
</dbReference>
<name>A0A1H9A6M1_9BACI</name>
<dbReference type="EMBL" id="FOEL01000002">
    <property type="protein sequence ID" value="SEP72340.1"/>
    <property type="molecule type" value="Genomic_DNA"/>
</dbReference>
<evidence type="ECO:0000313" key="1">
    <source>
        <dbReference type="EMBL" id="SEP72340.1"/>
    </source>
</evidence>
<comment type="caution">
    <text evidence="1">The sequence shown here is derived from an EMBL/GenBank/DDBJ whole genome shotgun (WGS) entry which is preliminary data.</text>
</comment>
<evidence type="ECO:0000313" key="2">
    <source>
        <dbReference type="Proteomes" id="UP000199410"/>
    </source>
</evidence>
<dbReference type="Proteomes" id="UP000199410">
    <property type="component" value="Unassembled WGS sequence"/>
</dbReference>
<reference evidence="1 2" key="1">
    <citation type="submission" date="2016-10" db="EMBL/GenBank/DDBJ databases">
        <authorList>
            <person name="Varghese N."/>
            <person name="Submissions S."/>
        </authorList>
    </citation>
    <scope>NUCLEOTIDE SEQUENCE [LARGE SCALE GENOMIC DNA]</scope>
    <source>
        <strain evidence="1 2">TC-13</strain>
    </source>
</reference>
<sequence>MRLTKGITGFDADHLIEQDVRMFQSMVYHLATSEQRAKVRHFIDRPHFVYMQALVEIDGEMVTILHHRWMPYIAFAKLDEELSFAFLSRPQLHKYFPMRKCLEAATLNTLLEKDRALHSLSAMEWKNIAYFKSETIGDVMFHAWD</sequence>
<accession>A0A1H9A6M1</accession>
<organism evidence="1 2">
    <name type="scientific">Lysinibacillus fusiformis</name>
    <dbReference type="NCBI Taxonomy" id="28031"/>
    <lineage>
        <taxon>Bacteria</taxon>
        <taxon>Bacillati</taxon>
        <taxon>Bacillota</taxon>
        <taxon>Bacilli</taxon>
        <taxon>Bacillales</taxon>
        <taxon>Bacillaceae</taxon>
        <taxon>Lysinibacillus</taxon>
    </lineage>
</organism>